<organism evidence="1 2">
    <name type="scientific">Acinetobacter guillouiae</name>
    <name type="common">Acinetobacter genomosp. 11</name>
    <dbReference type="NCBI Taxonomy" id="106649"/>
    <lineage>
        <taxon>Bacteria</taxon>
        <taxon>Pseudomonadati</taxon>
        <taxon>Pseudomonadota</taxon>
        <taxon>Gammaproteobacteria</taxon>
        <taxon>Moraxellales</taxon>
        <taxon>Moraxellaceae</taxon>
        <taxon>Acinetobacter</taxon>
    </lineage>
</organism>
<evidence type="ECO:0000313" key="1">
    <source>
        <dbReference type="EMBL" id="MCF0265997.1"/>
    </source>
</evidence>
<proteinExistence type="predicted"/>
<dbReference type="Proteomes" id="UP000887320">
    <property type="component" value="Unassembled WGS sequence"/>
</dbReference>
<reference evidence="1" key="1">
    <citation type="submission" date="2021-07" db="EMBL/GenBank/DDBJ databases">
        <authorList>
            <person name="Fernandez M."/>
            <person name="Pereira P."/>
            <person name="Torres Tejerizo G.A."/>
            <person name="Gonzalez P."/>
            <person name="Agostini E."/>
        </authorList>
    </citation>
    <scope>NUCLEOTIDE SEQUENCE</scope>
    <source>
        <strain evidence="1">SFC 500-1A</strain>
    </source>
</reference>
<dbReference type="EMBL" id="JAHWXT010000006">
    <property type="protein sequence ID" value="MCF0265997.1"/>
    <property type="molecule type" value="Genomic_DNA"/>
</dbReference>
<evidence type="ECO:0000313" key="2">
    <source>
        <dbReference type="Proteomes" id="UP000887320"/>
    </source>
</evidence>
<accession>A0A8X8GH07</accession>
<dbReference type="AlphaFoldDB" id="A0A8X8GH07"/>
<name>A0A8X8GH07_ACIGI</name>
<sequence>MNVWGYNAILKYKLNNPKNIIETCAYYRGESKSKNGSGYYLNVDNYIYDTQRIRQKAFPSGLTWRDFYESLDKQPSKCHKIKYVQLDSILSKKIFIYDYQK</sequence>
<gene>
    <name evidence="1" type="ORF">KW868_16235</name>
</gene>
<protein>
    <submittedName>
        <fullName evidence="1">Uncharacterized protein</fullName>
    </submittedName>
</protein>
<dbReference type="RefSeq" id="WP_234623958.1">
    <property type="nucleotide sequence ID" value="NZ_JAHWXT010000006.1"/>
</dbReference>
<comment type="caution">
    <text evidence="1">The sequence shown here is derived from an EMBL/GenBank/DDBJ whole genome shotgun (WGS) entry which is preliminary data.</text>
</comment>